<name>A0A3E5EVJ9_BACUN</name>
<accession>A0A3E5EVJ9</accession>
<organism evidence="1 2">
    <name type="scientific">Bacteroides uniformis</name>
    <dbReference type="NCBI Taxonomy" id="820"/>
    <lineage>
        <taxon>Bacteria</taxon>
        <taxon>Pseudomonadati</taxon>
        <taxon>Bacteroidota</taxon>
        <taxon>Bacteroidia</taxon>
        <taxon>Bacteroidales</taxon>
        <taxon>Bacteroidaceae</taxon>
        <taxon>Bacteroides</taxon>
    </lineage>
</organism>
<protein>
    <submittedName>
        <fullName evidence="1">Uncharacterized protein</fullName>
    </submittedName>
</protein>
<dbReference type="EMBL" id="QSVA01000010">
    <property type="protein sequence ID" value="RGN92989.1"/>
    <property type="molecule type" value="Genomic_DNA"/>
</dbReference>
<gene>
    <name evidence="1" type="ORF">DXB37_12615</name>
</gene>
<reference evidence="1 2" key="1">
    <citation type="submission" date="2018-08" db="EMBL/GenBank/DDBJ databases">
        <title>A genome reference for cultivated species of the human gut microbiota.</title>
        <authorList>
            <person name="Zou Y."/>
            <person name="Xue W."/>
            <person name="Luo G."/>
        </authorList>
    </citation>
    <scope>NUCLEOTIDE SEQUENCE [LARGE SCALE GENOMIC DNA]</scope>
    <source>
        <strain evidence="1 2">OM03-4</strain>
    </source>
</reference>
<dbReference type="Proteomes" id="UP000260759">
    <property type="component" value="Unassembled WGS sequence"/>
</dbReference>
<evidence type="ECO:0000313" key="2">
    <source>
        <dbReference type="Proteomes" id="UP000260759"/>
    </source>
</evidence>
<evidence type="ECO:0000313" key="1">
    <source>
        <dbReference type="EMBL" id="RGN92989.1"/>
    </source>
</evidence>
<proteinExistence type="predicted"/>
<sequence length="77" mass="8822">MPISKQRENGENRSLLPRNLRFAKIRHLGDNFADYICKMEGWFTDFRVAFCGLARGESCFAFEVGVGIVLQPPKESR</sequence>
<dbReference type="AlphaFoldDB" id="A0A3E5EVJ9"/>
<comment type="caution">
    <text evidence="1">The sequence shown here is derived from an EMBL/GenBank/DDBJ whole genome shotgun (WGS) entry which is preliminary data.</text>
</comment>